<sequence>MIQFESANSRIKQMLLLSKNKRNIAKTIISKTIFSSYLENYEDNEEESYINDNRNWVYEINEIECLDITLNKIDIENSFIENVIRVIEESFSFQNSTIDETDDGETYQEETNDFDSK</sequence>
<reference evidence="3" key="2">
    <citation type="submission" date="2015-08" db="UniProtKB">
        <authorList>
            <consortium name="WormBaseParasite"/>
        </authorList>
    </citation>
    <scope>IDENTIFICATION</scope>
</reference>
<evidence type="ECO:0000313" key="3">
    <source>
        <dbReference type="WBParaSite" id="SVE_0850800.1"/>
    </source>
</evidence>
<proteinExistence type="predicted"/>
<evidence type="ECO:0000256" key="1">
    <source>
        <dbReference type="SAM" id="MobiDB-lite"/>
    </source>
</evidence>
<feature type="region of interest" description="Disordered" evidence="1">
    <location>
        <begin position="97"/>
        <end position="117"/>
    </location>
</feature>
<keyword evidence="2" id="KW-1185">Reference proteome</keyword>
<dbReference type="WBParaSite" id="SVE_0850800.1">
    <property type="protein sequence ID" value="SVE_0850800.1"/>
    <property type="gene ID" value="SVE_0850800"/>
</dbReference>
<reference evidence="2" key="1">
    <citation type="submission" date="2014-07" db="EMBL/GenBank/DDBJ databases">
        <authorList>
            <person name="Martin A.A"/>
            <person name="De Silva N."/>
        </authorList>
    </citation>
    <scope>NUCLEOTIDE SEQUENCE</scope>
</reference>
<protein>
    <submittedName>
        <fullName evidence="3">Uncharacterized protein</fullName>
    </submittedName>
</protein>
<feature type="compositionally biased region" description="Acidic residues" evidence="1">
    <location>
        <begin position="99"/>
        <end position="117"/>
    </location>
</feature>
<dbReference type="Proteomes" id="UP000035680">
    <property type="component" value="Unassembled WGS sequence"/>
</dbReference>
<accession>A0A0K0FHZ0</accession>
<name>A0A0K0FHZ0_STRVS</name>
<evidence type="ECO:0000313" key="2">
    <source>
        <dbReference type="Proteomes" id="UP000035680"/>
    </source>
</evidence>
<organism evidence="2 3">
    <name type="scientific">Strongyloides venezuelensis</name>
    <name type="common">Threadworm</name>
    <dbReference type="NCBI Taxonomy" id="75913"/>
    <lineage>
        <taxon>Eukaryota</taxon>
        <taxon>Metazoa</taxon>
        <taxon>Ecdysozoa</taxon>
        <taxon>Nematoda</taxon>
        <taxon>Chromadorea</taxon>
        <taxon>Rhabditida</taxon>
        <taxon>Tylenchina</taxon>
        <taxon>Panagrolaimomorpha</taxon>
        <taxon>Strongyloidoidea</taxon>
        <taxon>Strongyloididae</taxon>
        <taxon>Strongyloides</taxon>
    </lineage>
</organism>
<dbReference type="AlphaFoldDB" id="A0A0K0FHZ0"/>